<comment type="caution">
    <text evidence="2">The sequence shown here is derived from an EMBL/GenBank/DDBJ whole genome shotgun (WGS) entry which is preliminary data.</text>
</comment>
<accession>A0A1F4NT68</accession>
<keyword evidence="1" id="KW-0472">Membrane</keyword>
<name>A0A1F4NT68_UNCK3</name>
<evidence type="ECO:0000313" key="2">
    <source>
        <dbReference type="EMBL" id="OGB74549.1"/>
    </source>
</evidence>
<dbReference type="AlphaFoldDB" id="A0A1F4NT68"/>
<feature type="transmembrane region" description="Helical" evidence="1">
    <location>
        <begin position="114"/>
        <end position="132"/>
    </location>
</feature>
<organism evidence="2 3">
    <name type="scientific">candidate division Kazan bacterium RBG_13_50_9</name>
    <dbReference type="NCBI Taxonomy" id="1798535"/>
    <lineage>
        <taxon>Bacteria</taxon>
        <taxon>Bacteria division Kazan-3B-28</taxon>
    </lineage>
</organism>
<dbReference type="STRING" id="1798535.A2V68_03030"/>
<evidence type="ECO:0000313" key="3">
    <source>
        <dbReference type="Proteomes" id="UP000176651"/>
    </source>
</evidence>
<proteinExistence type="predicted"/>
<protein>
    <recommendedName>
        <fullName evidence="4">Vitamin K epoxide reductase domain-containing protein</fullName>
    </recommendedName>
</protein>
<sequence length="136" mass="15044">MYWLQALILVGGTIFAWWMVSLESAAGMNIYASTCTYGAIAFAIALIMALYLLTARNRAAQKWLTWLLGLGAIFGWSNFAYKVWQYYQGAVCASCPPVTLPGFSIFPPLGSPCFYGASLFTLAFIVAILIYLRKNK</sequence>
<feature type="transmembrane region" description="Helical" evidence="1">
    <location>
        <begin position="63"/>
        <end position="81"/>
    </location>
</feature>
<evidence type="ECO:0000256" key="1">
    <source>
        <dbReference type="SAM" id="Phobius"/>
    </source>
</evidence>
<gene>
    <name evidence="2" type="ORF">A2V68_03030</name>
</gene>
<dbReference type="Proteomes" id="UP000176651">
    <property type="component" value="Unassembled WGS sequence"/>
</dbReference>
<evidence type="ECO:0008006" key="4">
    <source>
        <dbReference type="Google" id="ProtNLM"/>
    </source>
</evidence>
<keyword evidence="1" id="KW-1133">Transmembrane helix</keyword>
<dbReference type="EMBL" id="META01000001">
    <property type="protein sequence ID" value="OGB74549.1"/>
    <property type="molecule type" value="Genomic_DNA"/>
</dbReference>
<keyword evidence="1" id="KW-0812">Transmembrane</keyword>
<reference evidence="2 3" key="1">
    <citation type="journal article" date="2016" name="Nat. Commun.">
        <title>Thousands of microbial genomes shed light on interconnected biogeochemical processes in an aquifer system.</title>
        <authorList>
            <person name="Anantharaman K."/>
            <person name="Brown C.T."/>
            <person name="Hug L.A."/>
            <person name="Sharon I."/>
            <person name="Castelle C.J."/>
            <person name="Probst A.J."/>
            <person name="Thomas B.C."/>
            <person name="Singh A."/>
            <person name="Wilkins M.J."/>
            <person name="Karaoz U."/>
            <person name="Brodie E.L."/>
            <person name="Williams K.H."/>
            <person name="Hubbard S.S."/>
            <person name="Banfield J.F."/>
        </authorList>
    </citation>
    <scope>NUCLEOTIDE SEQUENCE [LARGE SCALE GENOMIC DNA]</scope>
</reference>
<feature type="transmembrane region" description="Helical" evidence="1">
    <location>
        <begin position="35"/>
        <end position="54"/>
    </location>
</feature>